<reference evidence="3" key="1">
    <citation type="submission" date="2018-04" db="EMBL/GenBank/DDBJ databases">
        <authorList>
            <person name="Cornet L."/>
        </authorList>
    </citation>
    <scope>NUCLEOTIDE SEQUENCE [LARGE SCALE GENOMIC DNA]</scope>
</reference>
<evidence type="ECO:0000256" key="1">
    <source>
        <dbReference type="SAM" id="MobiDB-lite"/>
    </source>
</evidence>
<dbReference type="AlphaFoldDB" id="A0A2W4VWZ0"/>
<dbReference type="EMBL" id="QBMN01000141">
    <property type="protein sequence ID" value="PZO36500.1"/>
    <property type="molecule type" value="Genomic_DNA"/>
</dbReference>
<organism evidence="2 3">
    <name type="scientific">Shackletoniella antarctica</name>
    <dbReference type="NCBI Taxonomy" id="268115"/>
    <lineage>
        <taxon>Bacteria</taxon>
        <taxon>Bacillati</taxon>
        <taxon>Cyanobacteriota</taxon>
        <taxon>Cyanophyceae</taxon>
        <taxon>Oculatellales</taxon>
        <taxon>Oculatellaceae</taxon>
        <taxon>Shackletoniella</taxon>
    </lineage>
</organism>
<feature type="region of interest" description="Disordered" evidence="1">
    <location>
        <begin position="116"/>
        <end position="135"/>
    </location>
</feature>
<comment type="caution">
    <text evidence="2">The sequence shown here is derived from an EMBL/GenBank/DDBJ whole genome shotgun (WGS) entry which is preliminary data.</text>
</comment>
<proteinExistence type="predicted"/>
<dbReference type="Proteomes" id="UP000249081">
    <property type="component" value="Unassembled WGS sequence"/>
</dbReference>
<evidence type="ECO:0000313" key="3">
    <source>
        <dbReference type="Proteomes" id="UP000249081"/>
    </source>
</evidence>
<protein>
    <submittedName>
        <fullName evidence="2">Uncharacterized protein</fullName>
    </submittedName>
</protein>
<gene>
    <name evidence="2" type="ORF">DCF17_17210</name>
</gene>
<accession>A0A2W4VWZ0</accession>
<sequence>MELILSTGTALTIATTSGDAGQLGMAVGFDGGFRGRISLLVCPRLGAILGDFRRGNLFKRDPHRGDRPWCVQSGAQLGAQLGDLYLWFWQFLGLTGCLALGDRRYRRPLHYFFQHSGSQHSGSQRSRSQRSVSQH</sequence>
<reference evidence="2 3" key="2">
    <citation type="submission" date="2018-06" db="EMBL/GenBank/DDBJ databases">
        <title>Metagenomic assembly of (sub)arctic Cyanobacteria and their associated microbiome from non-axenic cultures.</title>
        <authorList>
            <person name="Baurain D."/>
        </authorList>
    </citation>
    <scope>NUCLEOTIDE SEQUENCE [LARGE SCALE GENOMIC DNA]</scope>
    <source>
        <strain evidence="2">ULC041bin1</strain>
    </source>
</reference>
<name>A0A2W4VWZ0_9CYAN</name>
<evidence type="ECO:0000313" key="2">
    <source>
        <dbReference type="EMBL" id="PZO36500.1"/>
    </source>
</evidence>